<proteinExistence type="inferred from homology"/>
<dbReference type="InterPro" id="IPR052365">
    <property type="entry name" value="THEM4/THEM5_acyl-CoA_thioest"/>
</dbReference>
<evidence type="ECO:0000256" key="15">
    <source>
        <dbReference type="ARBA" id="ARBA00038456"/>
    </source>
</evidence>
<evidence type="ECO:0000313" key="26">
    <source>
        <dbReference type="EMBL" id="QJY46380.1"/>
    </source>
</evidence>
<evidence type="ECO:0000256" key="17">
    <source>
        <dbReference type="ARBA" id="ARBA00040123"/>
    </source>
</evidence>
<dbReference type="Pfam" id="PF03061">
    <property type="entry name" value="4HBT"/>
    <property type="match status" value="1"/>
</dbReference>
<organism evidence="26 27">
    <name type="scientific">Pseudonocardia broussonetiae</name>
    <dbReference type="NCBI Taxonomy" id="2736640"/>
    <lineage>
        <taxon>Bacteria</taxon>
        <taxon>Bacillati</taxon>
        <taxon>Actinomycetota</taxon>
        <taxon>Actinomycetes</taxon>
        <taxon>Pseudonocardiales</taxon>
        <taxon>Pseudonocardiaceae</taxon>
        <taxon>Pseudonocardia</taxon>
    </lineage>
</organism>
<keyword evidence="6" id="KW-0053">Apoptosis</keyword>
<dbReference type="InterPro" id="IPR029069">
    <property type="entry name" value="HotDog_dom_sf"/>
</dbReference>
<comment type="subcellular location">
    <subcellularLocation>
        <location evidence="3">Cell projection</location>
        <location evidence="3">Ruffle membrane</location>
    </subcellularLocation>
    <subcellularLocation>
        <location evidence="2">Cytoplasm</location>
    </subcellularLocation>
    <subcellularLocation>
        <location evidence="1">Membrane</location>
        <topology evidence="1">Peripheral membrane protein</topology>
    </subcellularLocation>
</comment>
<evidence type="ECO:0000256" key="24">
    <source>
        <dbReference type="SAM" id="MobiDB-lite"/>
    </source>
</evidence>
<comment type="catalytic activity">
    <reaction evidence="14">
        <text>(9Z)-octadecenoyl-CoA + H2O = (9Z)-octadecenoate + CoA + H(+)</text>
        <dbReference type="Rhea" id="RHEA:40139"/>
        <dbReference type="ChEBI" id="CHEBI:15377"/>
        <dbReference type="ChEBI" id="CHEBI:15378"/>
        <dbReference type="ChEBI" id="CHEBI:30823"/>
        <dbReference type="ChEBI" id="CHEBI:57287"/>
        <dbReference type="ChEBI" id="CHEBI:57387"/>
    </reaction>
    <physiologicalReaction direction="left-to-right" evidence="14">
        <dbReference type="Rhea" id="RHEA:40140"/>
    </physiologicalReaction>
</comment>
<evidence type="ECO:0000256" key="23">
    <source>
        <dbReference type="ARBA" id="ARBA00048180"/>
    </source>
</evidence>
<evidence type="ECO:0000256" key="10">
    <source>
        <dbReference type="ARBA" id="ARBA00023098"/>
    </source>
</evidence>
<keyword evidence="12" id="KW-0966">Cell projection</keyword>
<dbReference type="KEGG" id="pbro:HOP40_11675"/>
<dbReference type="EMBL" id="CP053564">
    <property type="protein sequence ID" value="QJY46380.1"/>
    <property type="molecule type" value="Genomic_DNA"/>
</dbReference>
<comment type="similarity">
    <text evidence="15">Belongs to the THEM4/THEM5 thioesterase family.</text>
</comment>
<evidence type="ECO:0000256" key="5">
    <source>
        <dbReference type="ARBA" id="ARBA00022490"/>
    </source>
</evidence>
<evidence type="ECO:0000256" key="2">
    <source>
        <dbReference type="ARBA" id="ARBA00004496"/>
    </source>
</evidence>
<evidence type="ECO:0000256" key="7">
    <source>
        <dbReference type="ARBA" id="ARBA00022801"/>
    </source>
</evidence>
<comment type="catalytic activity">
    <reaction evidence="19">
        <text>octanoyl-CoA + H2O = octanoate + CoA + H(+)</text>
        <dbReference type="Rhea" id="RHEA:30143"/>
        <dbReference type="ChEBI" id="CHEBI:15377"/>
        <dbReference type="ChEBI" id="CHEBI:15378"/>
        <dbReference type="ChEBI" id="CHEBI:25646"/>
        <dbReference type="ChEBI" id="CHEBI:57287"/>
        <dbReference type="ChEBI" id="CHEBI:57386"/>
    </reaction>
    <physiologicalReaction direction="left-to-right" evidence="19">
        <dbReference type="Rhea" id="RHEA:30144"/>
    </physiologicalReaction>
</comment>
<evidence type="ECO:0000256" key="20">
    <source>
        <dbReference type="ARBA" id="ARBA00047734"/>
    </source>
</evidence>
<evidence type="ECO:0000256" key="19">
    <source>
        <dbReference type="ARBA" id="ARBA00047588"/>
    </source>
</evidence>
<keyword evidence="4" id="KW-1003">Cell membrane</keyword>
<evidence type="ECO:0000256" key="13">
    <source>
        <dbReference type="ARBA" id="ARBA00035852"/>
    </source>
</evidence>
<evidence type="ECO:0000256" key="14">
    <source>
        <dbReference type="ARBA" id="ARBA00037002"/>
    </source>
</evidence>
<comment type="catalytic activity">
    <reaction evidence="21">
        <text>decanoyl-CoA + H2O = decanoate + CoA + H(+)</text>
        <dbReference type="Rhea" id="RHEA:40059"/>
        <dbReference type="ChEBI" id="CHEBI:15377"/>
        <dbReference type="ChEBI" id="CHEBI:15378"/>
        <dbReference type="ChEBI" id="CHEBI:27689"/>
        <dbReference type="ChEBI" id="CHEBI:57287"/>
        <dbReference type="ChEBI" id="CHEBI:61430"/>
    </reaction>
    <physiologicalReaction direction="left-to-right" evidence="21">
        <dbReference type="Rhea" id="RHEA:40060"/>
    </physiologicalReaction>
</comment>
<comment type="catalytic activity">
    <reaction evidence="20">
        <text>hexadecanoyl-CoA + H2O = hexadecanoate + CoA + H(+)</text>
        <dbReference type="Rhea" id="RHEA:16645"/>
        <dbReference type="ChEBI" id="CHEBI:7896"/>
        <dbReference type="ChEBI" id="CHEBI:15377"/>
        <dbReference type="ChEBI" id="CHEBI:15378"/>
        <dbReference type="ChEBI" id="CHEBI:57287"/>
        <dbReference type="ChEBI" id="CHEBI:57379"/>
        <dbReference type="EC" id="3.1.2.2"/>
    </reaction>
    <physiologicalReaction direction="left-to-right" evidence="20">
        <dbReference type="Rhea" id="RHEA:16646"/>
    </physiologicalReaction>
</comment>
<evidence type="ECO:0000256" key="4">
    <source>
        <dbReference type="ARBA" id="ARBA00022475"/>
    </source>
</evidence>
<evidence type="ECO:0000256" key="6">
    <source>
        <dbReference type="ARBA" id="ARBA00022703"/>
    </source>
</evidence>
<evidence type="ECO:0000256" key="12">
    <source>
        <dbReference type="ARBA" id="ARBA00023273"/>
    </source>
</evidence>
<feature type="region of interest" description="Disordered" evidence="24">
    <location>
        <begin position="1"/>
        <end position="25"/>
    </location>
</feature>
<dbReference type="GO" id="GO:0016787">
    <property type="term" value="F:hydrolase activity"/>
    <property type="evidence" value="ECO:0007669"/>
    <property type="project" value="UniProtKB-KW"/>
</dbReference>
<reference evidence="26 27" key="1">
    <citation type="submission" date="2020-05" db="EMBL/GenBank/DDBJ databases">
        <authorList>
            <person name="Mo P."/>
        </authorList>
    </citation>
    <scope>NUCLEOTIDE SEQUENCE [LARGE SCALE GENOMIC DNA]</scope>
    <source>
        <strain evidence="26 27">Gen01</strain>
    </source>
</reference>
<dbReference type="Gene3D" id="3.10.129.10">
    <property type="entry name" value="Hotdog Thioesterase"/>
    <property type="match status" value="1"/>
</dbReference>
<evidence type="ECO:0000256" key="16">
    <source>
        <dbReference type="ARBA" id="ARBA00038848"/>
    </source>
</evidence>
<evidence type="ECO:0000313" key="27">
    <source>
        <dbReference type="Proteomes" id="UP000505377"/>
    </source>
</evidence>
<gene>
    <name evidence="26" type="ORF">HOP40_11675</name>
</gene>
<dbReference type="GO" id="GO:0005737">
    <property type="term" value="C:cytoplasm"/>
    <property type="evidence" value="ECO:0007669"/>
    <property type="project" value="UniProtKB-SubCell"/>
</dbReference>
<keyword evidence="5" id="KW-0963">Cytoplasm</keyword>
<dbReference type="AlphaFoldDB" id="A0A6M6JH50"/>
<protein>
    <recommendedName>
        <fullName evidence="17">Acyl-coenzyme A thioesterase THEM4</fullName>
        <ecNumber evidence="16">3.1.2.2</ecNumber>
    </recommendedName>
    <alternativeName>
        <fullName evidence="18">Thioesterase superfamily member 4</fullName>
    </alternativeName>
</protein>
<comment type="catalytic activity">
    <reaction evidence="23">
        <text>tetradecanoyl-CoA + H2O = tetradecanoate + CoA + H(+)</text>
        <dbReference type="Rhea" id="RHEA:40119"/>
        <dbReference type="ChEBI" id="CHEBI:15377"/>
        <dbReference type="ChEBI" id="CHEBI:15378"/>
        <dbReference type="ChEBI" id="CHEBI:30807"/>
        <dbReference type="ChEBI" id="CHEBI:57287"/>
        <dbReference type="ChEBI" id="CHEBI:57385"/>
    </reaction>
    <physiologicalReaction direction="left-to-right" evidence="23">
        <dbReference type="Rhea" id="RHEA:40120"/>
    </physiologicalReaction>
</comment>
<keyword evidence="10" id="KW-0443">Lipid metabolism</keyword>
<evidence type="ECO:0000256" key="1">
    <source>
        <dbReference type="ARBA" id="ARBA00004170"/>
    </source>
</evidence>
<comment type="catalytic activity">
    <reaction evidence="13">
        <text>(5Z,8Z,11Z,14Z)-eicosatetraenoyl-CoA + H2O = (5Z,8Z,11Z,14Z)-eicosatetraenoate + CoA + H(+)</text>
        <dbReference type="Rhea" id="RHEA:40151"/>
        <dbReference type="ChEBI" id="CHEBI:15377"/>
        <dbReference type="ChEBI" id="CHEBI:15378"/>
        <dbReference type="ChEBI" id="CHEBI:32395"/>
        <dbReference type="ChEBI" id="CHEBI:57287"/>
        <dbReference type="ChEBI" id="CHEBI:57368"/>
    </reaction>
    <physiologicalReaction direction="left-to-right" evidence="13">
        <dbReference type="Rhea" id="RHEA:40152"/>
    </physiologicalReaction>
</comment>
<sequence length="166" mass="17614">MSLSVPDGAVRPASHPDTPAPGTELPPHFRGCFGCGELEGGLRLRQTVGEDVAVTSTFAVQRHHQGAPGIAHGGVIAAAFDEVFGALAVHHREPSVTAELQTRFRRPVPVGSVLHLRTRIDARDGRKIWCSGEGRLDSPDGPVAVEATALFVTVPMEHFTTHGAPH</sequence>
<dbReference type="InterPro" id="IPR006683">
    <property type="entry name" value="Thioestr_dom"/>
</dbReference>
<dbReference type="RefSeq" id="WP_172157583.1">
    <property type="nucleotide sequence ID" value="NZ_CP053564.1"/>
</dbReference>
<keyword evidence="27" id="KW-1185">Reference proteome</keyword>
<evidence type="ECO:0000256" key="21">
    <source>
        <dbReference type="ARBA" id="ARBA00047969"/>
    </source>
</evidence>
<dbReference type="EC" id="3.1.2.2" evidence="16"/>
<accession>A0A6M6JH50</accession>
<keyword evidence="7" id="KW-0378">Hydrolase</keyword>
<dbReference type="SUPFAM" id="SSF54637">
    <property type="entry name" value="Thioesterase/thiol ester dehydrase-isomerase"/>
    <property type="match status" value="1"/>
</dbReference>
<evidence type="ECO:0000256" key="22">
    <source>
        <dbReference type="ARBA" id="ARBA00048074"/>
    </source>
</evidence>
<keyword evidence="11" id="KW-0472">Membrane</keyword>
<dbReference type="CDD" id="cd03443">
    <property type="entry name" value="PaaI_thioesterase"/>
    <property type="match status" value="1"/>
</dbReference>
<feature type="domain" description="Thioesterase" evidence="25">
    <location>
        <begin position="69"/>
        <end position="124"/>
    </location>
</feature>
<evidence type="ECO:0000259" key="25">
    <source>
        <dbReference type="Pfam" id="PF03061"/>
    </source>
</evidence>
<evidence type="ECO:0000256" key="8">
    <source>
        <dbReference type="ARBA" id="ARBA00022832"/>
    </source>
</evidence>
<dbReference type="GO" id="GO:0016020">
    <property type="term" value="C:membrane"/>
    <property type="evidence" value="ECO:0007669"/>
    <property type="project" value="UniProtKB-SubCell"/>
</dbReference>
<evidence type="ECO:0000256" key="3">
    <source>
        <dbReference type="ARBA" id="ARBA00004632"/>
    </source>
</evidence>
<dbReference type="PANTHER" id="PTHR12418:SF19">
    <property type="entry name" value="ACYL-COENZYME A THIOESTERASE THEM4"/>
    <property type="match status" value="1"/>
</dbReference>
<name>A0A6M6JH50_9PSEU</name>
<keyword evidence="9" id="KW-0809">Transit peptide</keyword>
<evidence type="ECO:0000256" key="11">
    <source>
        <dbReference type="ARBA" id="ARBA00023136"/>
    </source>
</evidence>
<keyword evidence="8" id="KW-0276">Fatty acid metabolism</keyword>
<dbReference type="Proteomes" id="UP000505377">
    <property type="component" value="Chromosome"/>
</dbReference>
<evidence type="ECO:0000256" key="18">
    <source>
        <dbReference type="ARBA" id="ARBA00043210"/>
    </source>
</evidence>
<dbReference type="PANTHER" id="PTHR12418">
    <property type="entry name" value="ACYL-COENZYME A THIOESTERASE THEM4"/>
    <property type="match status" value="1"/>
</dbReference>
<comment type="catalytic activity">
    <reaction evidence="22">
        <text>dodecanoyl-CoA + H2O = dodecanoate + CoA + H(+)</text>
        <dbReference type="Rhea" id="RHEA:30135"/>
        <dbReference type="ChEBI" id="CHEBI:15377"/>
        <dbReference type="ChEBI" id="CHEBI:15378"/>
        <dbReference type="ChEBI" id="CHEBI:18262"/>
        <dbReference type="ChEBI" id="CHEBI:57287"/>
        <dbReference type="ChEBI" id="CHEBI:57375"/>
    </reaction>
    <physiologicalReaction direction="left-to-right" evidence="22">
        <dbReference type="Rhea" id="RHEA:30136"/>
    </physiologicalReaction>
</comment>
<evidence type="ECO:0000256" key="9">
    <source>
        <dbReference type="ARBA" id="ARBA00022946"/>
    </source>
</evidence>
<dbReference type="GO" id="GO:0006631">
    <property type="term" value="P:fatty acid metabolic process"/>
    <property type="evidence" value="ECO:0007669"/>
    <property type="project" value="UniProtKB-KW"/>
</dbReference>